<proteinExistence type="inferred from homology"/>
<dbReference type="SUPFAM" id="SSF56037">
    <property type="entry name" value="PheT/TilS domain"/>
    <property type="match status" value="1"/>
</dbReference>
<protein>
    <recommendedName>
        <fullName evidence="8">tRNA(Ile)-lysidine synthase</fullName>
        <ecNumber evidence="8">6.3.4.19</ecNumber>
    </recommendedName>
    <alternativeName>
        <fullName evidence="8">tRNA(Ile)-2-lysyl-cytidine synthase</fullName>
    </alternativeName>
    <alternativeName>
        <fullName evidence="8">tRNA(Ile)-lysidine synthetase</fullName>
    </alternativeName>
</protein>
<dbReference type="InterPro" id="IPR011063">
    <property type="entry name" value="TilS/TtcA_N"/>
</dbReference>
<keyword evidence="6 8" id="KW-0067">ATP-binding</keyword>
<evidence type="ECO:0000256" key="3">
    <source>
        <dbReference type="ARBA" id="ARBA00022598"/>
    </source>
</evidence>
<evidence type="ECO:0000313" key="10">
    <source>
        <dbReference type="EMBL" id="BBO20373.1"/>
    </source>
</evidence>
<evidence type="ECO:0000313" key="11">
    <source>
        <dbReference type="Proteomes" id="UP000662914"/>
    </source>
</evidence>
<accession>A0A809QY73</accession>
<dbReference type="Pfam" id="PF11734">
    <property type="entry name" value="TilS_C"/>
    <property type="match status" value="1"/>
</dbReference>
<dbReference type="Pfam" id="PF09179">
    <property type="entry name" value="TilS"/>
    <property type="match status" value="1"/>
</dbReference>
<evidence type="ECO:0000256" key="7">
    <source>
        <dbReference type="ARBA" id="ARBA00048539"/>
    </source>
</evidence>
<comment type="domain">
    <text evidence="8">The N-terminal region contains the highly conserved SGGXDS motif, predicted to be a P-loop motif involved in ATP binding.</text>
</comment>
<evidence type="ECO:0000256" key="6">
    <source>
        <dbReference type="ARBA" id="ARBA00022840"/>
    </source>
</evidence>
<evidence type="ECO:0000259" key="9">
    <source>
        <dbReference type="SMART" id="SM00977"/>
    </source>
</evidence>
<dbReference type="Pfam" id="PF01171">
    <property type="entry name" value="ATP_bind_3"/>
    <property type="match status" value="1"/>
</dbReference>
<dbReference type="SUPFAM" id="SSF52402">
    <property type="entry name" value="Adenine nucleotide alpha hydrolases-like"/>
    <property type="match status" value="1"/>
</dbReference>
<comment type="subcellular location">
    <subcellularLocation>
        <location evidence="1 8">Cytoplasm</location>
    </subcellularLocation>
</comment>
<comment type="function">
    <text evidence="8">Ligates lysine onto the cytidine present at position 34 of the AUA codon-specific tRNA(Ile) that contains the anticodon CAU, in an ATP-dependent manner. Cytidine is converted to lysidine, thus changing the amino acid specificity of the tRNA from methionine to isoleucine.</text>
</comment>
<dbReference type="GO" id="GO:0006400">
    <property type="term" value="P:tRNA modification"/>
    <property type="evidence" value="ECO:0007669"/>
    <property type="project" value="UniProtKB-UniRule"/>
</dbReference>
<gene>
    <name evidence="8" type="primary">tilS</name>
    <name evidence="10" type="ORF">DSYM_10720</name>
</gene>
<dbReference type="SUPFAM" id="SSF82829">
    <property type="entry name" value="MesJ substrate recognition domain-like"/>
    <property type="match status" value="1"/>
</dbReference>
<dbReference type="InterPro" id="IPR014729">
    <property type="entry name" value="Rossmann-like_a/b/a_fold"/>
</dbReference>
<dbReference type="SMART" id="SM00977">
    <property type="entry name" value="TilS_C"/>
    <property type="match status" value="1"/>
</dbReference>
<keyword evidence="4 8" id="KW-0819">tRNA processing</keyword>
<comment type="catalytic activity">
    <reaction evidence="7 8">
        <text>cytidine(34) in tRNA(Ile2) + L-lysine + ATP = lysidine(34) in tRNA(Ile2) + AMP + diphosphate + H(+)</text>
        <dbReference type="Rhea" id="RHEA:43744"/>
        <dbReference type="Rhea" id="RHEA-COMP:10625"/>
        <dbReference type="Rhea" id="RHEA-COMP:10670"/>
        <dbReference type="ChEBI" id="CHEBI:15378"/>
        <dbReference type="ChEBI" id="CHEBI:30616"/>
        <dbReference type="ChEBI" id="CHEBI:32551"/>
        <dbReference type="ChEBI" id="CHEBI:33019"/>
        <dbReference type="ChEBI" id="CHEBI:82748"/>
        <dbReference type="ChEBI" id="CHEBI:83665"/>
        <dbReference type="ChEBI" id="CHEBI:456215"/>
        <dbReference type="EC" id="6.3.4.19"/>
    </reaction>
</comment>
<evidence type="ECO:0000256" key="2">
    <source>
        <dbReference type="ARBA" id="ARBA00022490"/>
    </source>
</evidence>
<keyword evidence="2 8" id="KW-0963">Cytoplasm</keyword>
<comment type="similarity">
    <text evidence="8">Belongs to the tRNA(Ile)-lysidine synthase family.</text>
</comment>
<dbReference type="Proteomes" id="UP000662914">
    <property type="component" value="Chromosome"/>
</dbReference>
<dbReference type="KEGG" id="ddz:DSYM_10720"/>
<dbReference type="GO" id="GO:0005737">
    <property type="term" value="C:cytoplasm"/>
    <property type="evidence" value="ECO:0007669"/>
    <property type="project" value="UniProtKB-SubCell"/>
</dbReference>
<dbReference type="InterPro" id="IPR012795">
    <property type="entry name" value="tRNA_Ile_lys_synt_N"/>
</dbReference>
<dbReference type="NCBIfam" id="TIGR02432">
    <property type="entry name" value="lysidine_TilS_N"/>
    <property type="match status" value="1"/>
</dbReference>
<organism evidence="10 11">
    <name type="scientific">Candidatus Desulfobacillus denitrificans</name>
    <dbReference type="NCBI Taxonomy" id="2608985"/>
    <lineage>
        <taxon>Bacteria</taxon>
        <taxon>Pseudomonadati</taxon>
        <taxon>Pseudomonadota</taxon>
        <taxon>Betaproteobacteria</taxon>
        <taxon>Candidatus Desulfobacillus</taxon>
    </lineage>
</organism>
<dbReference type="InterPro" id="IPR015262">
    <property type="entry name" value="tRNA_Ile_lys_synt_subst-bd"/>
</dbReference>
<dbReference type="EMBL" id="AP021857">
    <property type="protein sequence ID" value="BBO20373.1"/>
    <property type="molecule type" value="Genomic_DNA"/>
</dbReference>
<keyword evidence="3 8" id="KW-0436">Ligase</keyword>
<evidence type="ECO:0000256" key="8">
    <source>
        <dbReference type="HAMAP-Rule" id="MF_01161"/>
    </source>
</evidence>
<dbReference type="CDD" id="cd01992">
    <property type="entry name" value="TilS_N"/>
    <property type="match status" value="1"/>
</dbReference>
<dbReference type="NCBIfam" id="TIGR02433">
    <property type="entry name" value="lysidine_TilS_C"/>
    <property type="match status" value="1"/>
</dbReference>
<feature type="domain" description="Lysidine-tRNA(Ile) synthetase C-terminal" evidence="9">
    <location>
        <begin position="339"/>
        <end position="412"/>
    </location>
</feature>
<dbReference type="PANTHER" id="PTHR43033">
    <property type="entry name" value="TRNA(ILE)-LYSIDINE SYNTHASE-RELATED"/>
    <property type="match status" value="1"/>
</dbReference>
<feature type="binding site" evidence="8">
    <location>
        <begin position="5"/>
        <end position="10"/>
    </location>
    <ligand>
        <name>ATP</name>
        <dbReference type="ChEBI" id="CHEBI:30616"/>
    </ligand>
</feature>
<dbReference type="AlphaFoldDB" id="A0A809QY73"/>
<dbReference type="Gene3D" id="1.20.59.20">
    <property type="match status" value="1"/>
</dbReference>
<sequence length="415" mass="46315">MVAFSGGIDSMVLLHLLRVLSRSLGYRLSAFHVHHGLSPHAHDWLSFCERSCEALDIPLKTSHVDVGDVAASGLEAAARRVRYGAFAELDADWLVLAHQRDDQAETLLFNLLRGTGWTGAAAMPAVRDFPGRPGMCLLRPLLDVSRREIAGYARANKLTWIEDESNLDARHARNFLRHDILPLLRERFPGCDAVLARAAGHFAEGESLFAQLAELDARVALRDGRIIVAELARLEAARARNLLRHVLKLKGVPMPDSARLDEALRQVCHAAADRRVAVDLGSVVLRRHRDESWLVPKLAPPLAIEWCGEETMDWGGAQLCLERVEGNGIALERLKGKPVTIRPRRGGERIRPDAHRPRRELKKLLQENGIPPWKREILPLLWCGEELVWVAGIGIDCAWQCRQGEAGLRPEWSAD</sequence>
<dbReference type="GO" id="GO:0032267">
    <property type="term" value="F:tRNA(Ile)-lysidine synthase activity"/>
    <property type="evidence" value="ECO:0007669"/>
    <property type="project" value="UniProtKB-EC"/>
</dbReference>
<dbReference type="EC" id="6.3.4.19" evidence="8"/>
<evidence type="ECO:0000256" key="5">
    <source>
        <dbReference type="ARBA" id="ARBA00022741"/>
    </source>
</evidence>
<name>A0A809QY73_9PROT</name>
<keyword evidence="5 8" id="KW-0547">Nucleotide-binding</keyword>
<evidence type="ECO:0000256" key="1">
    <source>
        <dbReference type="ARBA" id="ARBA00004496"/>
    </source>
</evidence>
<dbReference type="HAMAP" id="MF_01161">
    <property type="entry name" value="tRNA_Ile_lys_synt"/>
    <property type="match status" value="1"/>
</dbReference>
<dbReference type="Gene3D" id="3.40.50.620">
    <property type="entry name" value="HUPs"/>
    <property type="match status" value="1"/>
</dbReference>
<evidence type="ECO:0000256" key="4">
    <source>
        <dbReference type="ARBA" id="ARBA00022694"/>
    </source>
</evidence>
<dbReference type="GO" id="GO:0005524">
    <property type="term" value="F:ATP binding"/>
    <property type="evidence" value="ECO:0007669"/>
    <property type="project" value="UniProtKB-UniRule"/>
</dbReference>
<dbReference type="InterPro" id="IPR012796">
    <property type="entry name" value="Lysidine-tRNA-synth_C"/>
</dbReference>
<dbReference type="InterPro" id="IPR012094">
    <property type="entry name" value="tRNA_Ile_lys_synt"/>
</dbReference>
<dbReference type="PANTHER" id="PTHR43033:SF1">
    <property type="entry name" value="TRNA(ILE)-LYSIDINE SYNTHASE-RELATED"/>
    <property type="match status" value="1"/>
</dbReference>
<reference evidence="10" key="1">
    <citation type="journal article" name="DNA Res.">
        <title>The physiological potential of anammox bacteria as revealed by their core genome structure.</title>
        <authorList>
            <person name="Okubo T."/>
            <person name="Toyoda A."/>
            <person name="Fukuhara K."/>
            <person name="Uchiyama I."/>
            <person name="Harigaya Y."/>
            <person name="Kuroiwa M."/>
            <person name="Suzuki T."/>
            <person name="Murakami Y."/>
            <person name="Suwa Y."/>
            <person name="Takami H."/>
        </authorList>
    </citation>
    <scope>NUCLEOTIDE SEQUENCE</scope>
    <source>
        <strain evidence="10">317325-3</strain>
    </source>
</reference>